<evidence type="ECO:0000256" key="1">
    <source>
        <dbReference type="SAM" id="MobiDB-lite"/>
    </source>
</evidence>
<dbReference type="PANTHER" id="PTHR42110:SF1">
    <property type="entry name" value="L-ASPARAGINASE, PUTATIVE (AFU_ORTHOLOGUE AFUA_3G11890)-RELATED"/>
    <property type="match status" value="1"/>
</dbReference>
<dbReference type="RefSeq" id="WP_266450375.1">
    <property type="nucleotide sequence ID" value="NZ_CP114203.1"/>
</dbReference>
<accession>A0ABY7J2E9</accession>
<gene>
    <name evidence="2" type="ORF">STRNI_003661</name>
</gene>
<proteinExistence type="predicted"/>
<feature type="region of interest" description="Disordered" evidence="1">
    <location>
        <begin position="1"/>
        <end position="40"/>
    </location>
</feature>
<evidence type="ECO:0000313" key="3">
    <source>
        <dbReference type="Proteomes" id="UP001210169"/>
    </source>
</evidence>
<dbReference type="InterPro" id="IPR010349">
    <property type="entry name" value="Asparaginase_II"/>
</dbReference>
<dbReference type="PANTHER" id="PTHR42110">
    <property type="entry name" value="L-ASPARAGINASE, PUTATIVE (AFU_ORTHOLOGUE AFUA_3G11890)-RELATED"/>
    <property type="match status" value="1"/>
</dbReference>
<sequence length="355" mass="36686">MTSPTPISEPTSESTTSPDSPAAALSPASPASSASSASPASSAVSPVLAEVVRSGFVEGRHRGSLVVLAADGSVEWALGDVTAPVFPRSTNKPMQAAAVLRAGLDLSGERLALAAASHSGEPFHLDLVRTMLAEHGLTADHLQTPADLPLDPEEAEAYLASGQVRDRLTMNCSGKHTAMLAAAALNGWPLATYLDEAHPLQQLVAEGVRTASGEDVAHVGTDGCGAPLLSLSLTGLARAFRHFVMADPGTPERRVADAMRAHPEYVAGTRRPDTWLMQALPGTLSKMGAEAVQALALPDGRALAFKIDDGATRTLGPVLARTLRLMGLDVPVLTRLEDAPLLGGGTRVGGIRAAF</sequence>
<reference evidence="2 3" key="1">
    <citation type="submission" date="2022-12" db="EMBL/GenBank/DDBJ databases">
        <authorList>
            <person name="Ruckert C."/>
            <person name="Busche T."/>
            <person name="Kalinowski J."/>
            <person name="Wittmann C."/>
        </authorList>
    </citation>
    <scope>NUCLEOTIDE SEQUENCE [LARGE SCALE GENOMIC DNA]</scope>
    <source>
        <strain evidence="2 3">DSM 40276</strain>
    </source>
</reference>
<dbReference type="GeneID" id="301332830"/>
<dbReference type="Pfam" id="PF06089">
    <property type="entry name" value="Asparaginase_II"/>
    <property type="match status" value="1"/>
</dbReference>
<keyword evidence="3" id="KW-1185">Reference proteome</keyword>
<dbReference type="Proteomes" id="UP001210169">
    <property type="component" value="Chromosome"/>
</dbReference>
<organism evidence="2 3">
    <name type="scientific">Streptomyces nigrescens</name>
    <dbReference type="NCBI Taxonomy" id="1920"/>
    <lineage>
        <taxon>Bacteria</taxon>
        <taxon>Bacillati</taxon>
        <taxon>Actinomycetota</taxon>
        <taxon>Actinomycetes</taxon>
        <taxon>Kitasatosporales</taxon>
        <taxon>Streptomycetaceae</taxon>
        <taxon>Streptomyces</taxon>
    </lineage>
</organism>
<protein>
    <submittedName>
        <fullName evidence="2">Asparaginase</fullName>
    </submittedName>
</protein>
<evidence type="ECO:0000313" key="2">
    <source>
        <dbReference type="EMBL" id="WAU05303.1"/>
    </source>
</evidence>
<dbReference type="EMBL" id="CP114203">
    <property type="protein sequence ID" value="WAU05303.1"/>
    <property type="molecule type" value="Genomic_DNA"/>
</dbReference>
<name>A0ABY7J2E9_STRNI</name>